<dbReference type="RefSeq" id="WP_093463515.1">
    <property type="nucleotide sequence ID" value="NZ_FNST01000002.1"/>
</dbReference>
<protein>
    <recommendedName>
        <fullName evidence="5">SpdD protein</fullName>
    </recommendedName>
</protein>
<dbReference type="EMBL" id="FNST01000002">
    <property type="protein sequence ID" value="SEC32796.1"/>
    <property type="molecule type" value="Genomic_DNA"/>
</dbReference>
<keyword evidence="2" id="KW-1133">Transmembrane helix</keyword>
<dbReference type="Proteomes" id="UP000198609">
    <property type="component" value="Unassembled WGS sequence"/>
</dbReference>
<dbReference type="AlphaFoldDB" id="A0A1H4RLT7"/>
<evidence type="ECO:0000256" key="1">
    <source>
        <dbReference type="SAM" id="MobiDB-lite"/>
    </source>
</evidence>
<keyword evidence="2" id="KW-0472">Membrane</keyword>
<feature type="compositionally biased region" description="Low complexity" evidence="1">
    <location>
        <begin position="36"/>
        <end position="47"/>
    </location>
</feature>
<evidence type="ECO:0000256" key="2">
    <source>
        <dbReference type="SAM" id="Phobius"/>
    </source>
</evidence>
<evidence type="ECO:0000313" key="4">
    <source>
        <dbReference type="Proteomes" id="UP000198609"/>
    </source>
</evidence>
<accession>A0A1H4RLT7</accession>
<evidence type="ECO:0000313" key="3">
    <source>
        <dbReference type="EMBL" id="SEC32796.1"/>
    </source>
</evidence>
<feature type="transmembrane region" description="Helical" evidence="2">
    <location>
        <begin position="60"/>
        <end position="89"/>
    </location>
</feature>
<evidence type="ECO:0008006" key="5">
    <source>
        <dbReference type="Google" id="ProtNLM"/>
    </source>
</evidence>
<feature type="region of interest" description="Disordered" evidence="1">
    <location>
        <begin position="1"/>
        <end position="47"/>
    </location>
</feature>
<reference evidence="4" key="1">
    <citation type="submission" date="2016-10" db="EMBL/GenBank/DDBJ databases">
        <authorList>
            <person name="Varghese N."/>
            <person name="Submissions S."/>
        </authorList>
    </citation>
    <scope>NUCLEOTIDE SEQUENCE [LARGE SCALE GENOMIC DNA]</scope>
    <source>
        <strain evidence="4">DSM 40318</strain>
    </source>
</reference>
<organism evidence="3 4">
    <name type="scientific">Streptomyces melanosporofaciens</name>
    <dbReference type="NCBI Taxonomy" id="67327"/>
    <lineage>
        <taxon>Bacteria</taxon>
        <taxon>Bacillati</taxon>
        <taxon>Actinomycetota</taxon>
        <taxon>Actinomycetes</taxon>
        <taxon>Kitasatosporales</taxon>
        <taxon>Streptomycetaceae</taxon>
        <taxon>Streptomyces</taxon>
        <taxon>Streptomyces violaceusniger group</taxon>
    </lineage>
</organism>
<keyword evidence="4" id="KW-1185">Reference proteome</keyword>
<keyword evidence="2" id="KW-0812">Transmembrane</keyword>
<sequence>MFRPKYPEAPTPSIVHPTAVPAAQHSPAPACSCQHAPAPASAPTRPAGALSGLNAGTVGAVVTVGIVLTALLAAVAVTAVSVAVAAVVMRSLLASQRRR</sequence>
<proteinExistence type="predicted"/>
<gene>
    <name evidence="3" type="ORF">SAMN04490356_3728</name>
</gene>
<name>A0A1H4RLT7_STRMJ</name>